<proteinExistence type="predicted"/>
<feature type="transmembrane region" description="Helical" evidence="1">
    <location>
        <begin position="38"/>
        <end position="64"/>
    </location>
</feature>
<organism evidence="2 3">
    <name type="scientific">Bodo saltans</name>
    <name type="common">Flagellated protozoan</name>
    <dbReference type="NCBI Taxonomy" id="75058"/>
    <lineage>
        <taxon>Eukaryota</taxon>
        <taxon>Discoba</taxon>
        <taxon>Euglenozoa</taxon>
        <taxon>Kinetoplastea</taxon>
        <taxon>Metakinetoplastina</taxon>
        <taxon>Eubodonida</taxon>
        <taxon>Bodonidae</taxon>
        <taxon>Bodo</taxon>
    </lineage>
</organism>
<dbReference type="AlphaFoldDB" id="A0A0S4KIM1"/>
<reference evidence="3" key="1">
    <citation type="submission" date="2015-09" db="EMBL/GenBank/DDBJ databases">
        <authorList>
            <consortium name="Pathogen Informatics"/>
        </authorList>
    </citation>
    <scope>NUCLEOTIDE SEQUENCE [LARGE SCALE GENOMIC DNA]</scope>
    <source>
        <strain evidence="3">Lake Konstanz</strain>
    </source>
</reference>
<feature type="transmembrane region" description="Helical" evidence="1">
    <location>
        <begin position="70"/>
        <end position="90"/>
    </location>
</feature>
<dbReference type="EMBL" id="CYKH01001107">
    <property type="protein sequence ID" value="CUI14420.1"/>
    <property type="molecule type" value="Genomic_DNA"/>
</dbReference>
<evidence type="ECO:0000313" key="3">
    <source>
        <dbReference type="Proteomes" id="UP000051952"/>
    </source>
</evidence>
<keyword evidence="3" id="KW-1185">Reference proteome</keyword>
<dbReference type="Proteomes" id="UP000051952">
    <property type="component" value="Unassembled WGS sequence"/>
</dbReference>
<evidence type="ECO:0000256" key="1">
    <source>
        <dbReference type="SAM" id="Phobius"/>
    </source>
</evidence>
<name>A0A0S4KIM1_BODSA</name>
<evidence type="ECO:0000313" key="2">
    <source>
        <dbReference type="EMBL" id="CUI14420.1"/>
    </source>
</evidence>
<protein>
    <submittedName>
        <fullName evidence="2">Membrane-associated protein, putative</fullName>
    </submittedName>
</protein>
<dbReference type="VEuPathDB" id="TriTrypDB:BSAL_88125"/>
<keyword evidence="1" id="KW-1133">Transmembrane helix</keyword>
<gene>
    <name evidence="2" type="ORF">BSAL_88125</name>
</gene>
<accession>A0A0S4KIM1</accession>
<keyword evidence="1" id="KW-0472">Membrane</keyword>
<sequence>MRQLLQQQTAAQNHHLNAAAFEYALNDISMRQRRSHHVGLLLTAACALWFLFCASGLMCGFLWHVNPAPLFVSFKSLGLSICCLCAVRLARRKLALESEDVMCARLNRTLALCNFDLAYDVYSGRLFSQRRRAQQHVDGNLPLELEDISGGGT</sequence>
<keyword evidence="1" id="KW-0812">Transmembrane</keyword>